<keyword evidence="1" id="KW-0812">Transmembrane</keyword>
<feature type="transmembrane region" description="Helical" evidence="1">
    <location>
        <begin position="275"/>
        <end position="296"/>
    </location>
</feature>
<keyword evidence="3" id="KW-1185">Reference proteome</keyword>
<evidence type="ECO:0000313" key="3">
    <source>
        <dbReference type="Proteomes" id="UP000779507"/>
    </source>
</evidence>
<keyword evidence="1" id="KW-0472">Membrane</keyword>
<proteinExistence type="predicted"/>
<sequence>MDTFLSFCVGTLPLRLRCLVKPYLQALVLFVVGFAGLTALLTPWALGYWWSVGVPVTAGFGACWWLWYSWAPLARNYKGETRLAPLVLALATFVTMGFNFNAYLFFRLGEVRDVQNTKELLLPSTAIFFRLRGPFYAGKPMMGRHIVHYSESERGGARRYYAKYYYACPLLAYATDTTNILVTPPAWLGFAYEQFLGENLSFGKLDTRQQDFAVNCEARVKSLNLTNFTYLVRDEEVSNGLYRAVHASRLAPTSGTPLLLLPAWTPFAQRGNDSLHWTLLLTAIGSASIVLLLLVMPLRKDATTNE</sequence>
<feature type="transmembrane region" description="Helical" evidence="1">
    <location>
        <begin position="83"/>
        <end position="106"/>
    </location>
</feature>
<evidence type="ECO:0000313" key="2">
    <source>
        <dbReference type="EMBL" id="NRT17959.1"/>
    </source>
</evidence>
<feature type="transmembrane region" description="Helical" evidence="1">
    <location>
        <begin position="48"/>
        <end position="71"/>
    </location>
</feature>
<evidence type="ECO:0000256" key="1">
    <source>
        <dbReference type="SAM" id="Phobius"/>
    </source>
</evidence>
<comment type="caution">
    <text evidence="2">The sequence shown here is derived from an EMBL/GenBank/DDBJ whole genome shotgun (WGS) entry which is preliminary data.</text>
</comment>
<name>A0ABX2FNH9_9BACT</name>
<feature type="transmembrane region" description="Helical" evidence="1">
    <location>
        <begin position="23"/>
        <end position="42"/>
    </location>
</feature>
<reference evidence="2 3" key="1">
    <citation type="submission" date="2020-05" db="EMBL/GenBank/DDBJ databases">
        <title>Genomic Encyclopedia of Type Strains, Phase IV (KMG-V): Genome sequencing to study the core and pangenomes of soil and plant-associated prokaryotes.</title>
        <authorList>
            <person name="Whitman W."/>
        </authorList>
    </citation>
    <scope>NUCLEOTIDE SEQUENCE [LARGE SCALE GENOMIC DNA]</scope>
    <source>
        <strain evidence="2 3">9A</strain>
    </source>
</reference>
<protein>
    <submittedName>
        <fullName evidence="2">Uncharacterized protein</fullName>
    </submittedName>
</protein>
<dbReference type="EMBL" id="JABSNP010000003">
    <property type="protein sequence ID" value="NRT17959.1"/>
    <property type="molecule type" value="Genomic_DNA"/>
</dbReference>
<dbReference type="RefSeq" id="WP_173808732.1">
    <property type="nucleotide sequence ID" value="NZ_JABSNP010000003.1"/>
</dbReference>
<keyword evidence="1" id="KW-1133">Transmembrane helix</keyword>
<accession>A0ABX2FNH9</accession>
<gene>
    <name evidence="2" type="ORF">HNP98_000770</name>
</gene>
<dbReference type="Proteomes" id="UP000779507">
    <property type="component" value="Unassembled WGS sequence"/>
</dbReference>
<organism evidence="2 3">
    <name type="scientific">Hymenobacter caeli</name>
    <dbReference type="NCBI Taxonomy" id="2735894"/>
    <lineage>
        <taxon>Bacteria</taxon>
        <taxon>Pseudomonadati</taxon>
        <taxon>Bacteroidota</taxon>
        <taxon>Cytophagia</taxon>
        <taxon>Cytophagales</taxon>
        <taxon>Hymenobacteraceae</taxon>
        <taxon>Hymenobacter</taxon>
    </lineage>
</organism>